<dbReference type="AlphaFoldDB" id="A0AA48L0I8"/>
<evidence type="ECO:0000313" key="3">
    <source>
        <dbReference type="EMBL" id="BEI88280.1"/>
    </source>
</evidence>
<feature type="region of interest" description="Disordered" evidence="2">
    <location>
        <begin position="1"/>
        <end position="23"/>
    </location>
</feature>
<accession>A0AA48L0I8</accession>
<protein>
    <recommendedName>
        <fullName evidence="5">ARM repeat-containing protein</fullName>
    </recommendedName>
</protein>
<keyword evidence="4" id="KW-1185">Reference proteome</keyword>
<keyword evidence="1" id="KW-0677">Repeat</keyword>
<dbReference type="RefSeq" id="XP_060453546.1">
    <property type="nucleotide sequence ID" value="XM_060604317.1"/>
</dbReference>
<name>A0AA48L0I8_9TREE</name>
<feature type="compositionally biased region" description="Polar residues" evidence="2">
    <location>
        <begin position="13"/>
        <end position="23"/>
    </location>
</feature>
<sequence length="358" mass="40251">MFPPFNGGIWSPPQWSASSGDSNTGDNHAEILALRKHNQLLVAERDMAIQKIQQLTAMPLTTVDLIIKGKVDYLRMNKRSDFELVNCLVSTISQEQFNLNIPPKGLKEATITLGQKSLGQPKFAVYTQYLVKMITEQAKSLCLTSNGNHLCQQLLEKCDSEDKLNFIKQIEEDMFAIANDMFGVHVLVKAIGVRELEILEDLPRVATNEFGHYLIKRFLGLEPMFHAAIFTASMFNALAHSILTCYPPLATNYYGVRFVETVIDSNRLLQRANAIKYLNSLCSQKDGRIPAIVDVANSSVGRGHLQFVLRHMPRHGDGGLMSRVRSTCRQFQTTLRNSQSGNELLRRLGVINTPARRF</sequence>
<dbReference type="GeneID" id="85492151"/>
<dbReference type="GO" id="GO:0010608">
    <property type="term" value="P:post-transcriptional regulation of gene expression"/>
    <property type="evidence" value="ECO:0007669"/>
    <property type="project" value="TreeGrafter"/>
</dbReference>
<dbReference type="GO" id="GO:0005737">
    <property type="term" value="C:cytoplasm"/>
    <property type="evidence" value="ECO:0007669"/>
    <property type="project" value="TreeGrafter"/>
</dbReference>
<organism evidence="3 4">
    <name type="scientific">Cutaneotrichosporon cavernicola</name>
    <dbReference type="NCBI Taxonomy" id="279322"/>
    <lineage>
        <taxon>Eukaryota</taxon>
        <taxon>Fungi</taxon>
        <taxon>Dikarya</taxon>
        <taxon>Basidiomycota</taxon>
        <taxon>Agaricomycotina</taxon>
        <taxon>Tremellomycetes</taxon>
        <taxon>Trichosporonales</taxon>
        <taxon>Trichosporonaceae</taxon>
        <taxon>Cutaneotrichosporon</taxon>
    </lineage>
</organism>
<dbReference type="InterPro" id="IPR001313">
    <property type="entry name" value="Pumilio_RNA-bd_rpt"/>
</dbReference>
<evidence type="ECO:0000313" key="4">
    <source>
        <dbReference type="Proteomes" id="UP001233271"/>
    </source>
</evidence>
<proteinExistence type="predicted"/>
<dbReference type="GO" id="GO:0003729">
    <property type="term" value="F:mRNA binding"/>
    <property type="evidence" value="ECO:0007669"/>
    <property type="project" value="TreeGrafter"/>
</dbReference>
<reference evidence="3" key="1">
    <citation type="journal article" date="2023" name="BMC Genomics">
        <title>Chromosome-level genome assemblies of Cutaneotrichosporon spp. (Trichosporonales, Basidiomycota) reveal imbalanced evolution between nucleotide sequences and chromosome synteny.</title>
        <authorList>
            <person name="Kobayashi Y."/>
            <person name="Kayamori A."/>
            <person name="Aoki K."/>
            <person name="Shiwa Y."/>
            <person name="Matsutani M."/>
            <person name="Fujita N."/>
            <person name="Sugita T."/>
            <person name="Iwasaki W."/>
            <person name="Tanaka N."/>
            <person name="Takashima M."/>
        </authorList>
    </citation>
    <scope>NUCLEOTIDE SEQUENCE</scope>
    <source>
        <strain evidence="3">HIS019</strain>
    </source>
</reference>
<dbReference type="KEGG" id="ccac:CcaHIS019_0109980"/>
<evidence type="ECO:0000256" key="1">
    <source>
        <dbReference type="ARBA" id="ARBA00022737"/>
    </source>
</evidence>
<dbReference type="SMART" id="SM00025">
    <property type="entry name" value="Pumilio"/>
    <property type="match status" value="3"/>
</dbReference>
<dbReference type="PANTHER" id="PTHR12537">
    <property type="entry name" value="RNA BINDING PROTEIN PUMILIO-RELATED"/>
    <property type="match status" value="1"/>
</dbReference>
<dbReference type="InterPro" id="IPR016024">
    <property type="entry name" value="ARM-type_fold"/>
</dbReference>
<dbReference type="EMBL" id="AP028212">
    <property type="protein sequence ID" value="BEI88280.1"/>
    <property type="molecule type" value="Genomic_DNA"/>
</dbReference>
<dbReference type="Proteomes" id="UP001233271">
    <property type="component" value="Chromosome 1"/>
</dbReference>
<dbReference type="SUPFAM" id="SSF48371">
    <property type="entry name" value="ARM repeat"/>
    <property type="match status" value="1"/>
</dbReference>
<dbReference type="InterPro" id="IPR011989">
    <property type="entry name" value="ARM-like"/>
</dbReference>
<evidence type="ECO:0008006" key="5">
    <source>
        <dbReference type="Google" id="ProtNLM"/>
    </source>
</evidence>
<gene>
    <name evidence="3" type="ORF">CcaverHIS019_0109980</name>
</gene>
<dbReference type="Gene3D" id="1.25.10.10">
    <property type="entry name" value="Leucine-rich Repeat Variant"/>
    <property type="match status" value="2"/>
</dbReference>
<evidence type="ECO:0000256" key="2">
    <source>
        <dbReference type="SAM" id="MobiDB-lite"/>
    </source>
</evidence>